<organism evidence="1 2">
    <name type="scientific">Klugiella xanthotipulae</name>
    <dbReference type="NCBI Taxonomy" id="244735"/>
    <lineage>
        <taxon>Bacteria</taxon>
        <taxon>Bacillati</taxon>
        <taxon>Actinomycetota</taxon>
        <taxon>Actinomycetes</taxon>
        <taxon>Micrococcales</taxon>
        <taxon>Microbacteriaceae</taxon>
        <taxon>Klugiella</taxon>
    </lineage>
</organism>
<name>A0A543HH41_9MICO</name>
<dbReference type="Proteomes" id="UP000318331">
    <property type="component" value="Unassembled WGS sequence"/>
</dbReference>
<dbReference type="AlphaFoldDB" id="A0A543HH41"/>
<evidence type="ECO:0000313" key="2">
    <source>
        <dbReference type="Proteomes" id="UP000318331"/>
    </source>
</evidence>
<comment type="caution">
    <text evidence="1">The sequence shown here is derived from an EMBL/GenBank/DDBJ whole genome shotgun (WGS) entry which is preliminary data.</text>
</comment>
<reference evidence="1 2" key="1">
    <citation type="submission" date="2019-06" db="EMBL/GenBank/DDBJ databases">
        <title>Sequencing the genomes of 1000 actinobacteria strains.</title>
        <authorList>
            <person name="Klenk H.-P."/>
        </authorList>
    </citation>
    <scope>NUCLEOTIDE SEQUENCE [LARGE SCALE GENOMIC DNA]</scope>
    <source>
        <strain evidence="1 2">DSM 18031</strain>
    </source>
</reference>
<protein>
    <submittedName>
        <fullName evidence="1">Uncharacterized protein</fullName>
    </submittedName>
</protein>
<dbReference type="EMBL" id="VFPN01000004">
    <property type="protein sequence ID" value="TQM57648.1"/>
    <property type="molecule type" value="Genomic_DNA"/>
</dbReference>
<dbReference type="RefSeq" id="WP_246054673.1">
    <property type="nucleotide sequence ID" value="NZ_BAAAYS010000015.1"/>
</dbReference>
<sequence length="117" mass="13040">MIDTESIPHLRRNARLERAALIEHHAREGEDPAEFMAVMPSVDELVVATLLDDELHGRGLAAEHGLARLAGMSTVSDAAEHRRNAEAVERRLLHEIPREHPELSTAVWYLLGRLGTP</sequence>
<accession>A0A543HH41</accession>
<keyword evidence="2" id="KW-1185">Reference proteome</keyword>
<proteinExistence type="predicted"/>
<evidence type="ECO:0000313" key="1">
    <source>
        <dbReference type="EMBL" id="TQM57648.1"/>
    </source>
</evidence>
<gene>
    <name evidence="1" type="ORF">FB466_2643</name>
</gene>